<evidence type="ECO:0000256" key="2">
    <source>
        <dbReference type="ARBA" id="ARBA00004370"/>
    </source>
</evidence>
<gene>
    <name evidence="11" type="ORF">SAMN05421730_100880</name>
</gene>
<dbReference type="EMBL" id="FMKA01000008">
    <property type="protein sequence ID" value="SCP97116.1"/>
    <property type="molecule type" value="Genomic_DNA"/>
</dbReference>
<dbReference type="PANTHER" id="PTHR45453:SF1">
    <property type="entry name" value="PHOSPHATE REGULON SENSOR PROTEIN PHOR"/>
    <property type="match status" value="1"/>
</dbReference>
<dbReference type="GO" id="GO:0016036">
    <property type="term" value="P:cellular response to phosphate starvation"/>
    <property type="evidence" value="ECO:0007669"/>
    <property type="project" value="TreeGrafter"/>
</dbReference>
<keyword evidence="4" id="KW-0597">Phosphoprotein</keyword>
<dbReference type="AlphaFoldDB" id="A0A1D3TTA0"/>
<keyword evidence="9" id="KW-1133">Transmembrane helix</keyword>
<accession>A0A1D3TTA0</accession>
<dbReference type="InterPro" id="IPR050351">
    <property type="entry name" value="BphY/WalK/GraS-like"/>
</dbReference>
<dbReference type="GO" id="GO:0004721">
    <property type="term" value="F:phosphoprotein phosphatase activity"/>
    <property type="evidence" value="ECO:0007669"/>
    <property type="project" value="TreeGrafter"/>
</dbReference>
<dbReference type="InterPro" id="IPR003661">
    <property type="entry name" value="HisK_dim/P_dom"/>
</dbReference>
<evidence type="ECO:0000256" key="1">
    <source>
        <dbReference type="ARBA" id="ARBA00000085"/>
    </source>
</evidence>
<comment type="subcellular location">
    <subcellularLocation>
        <location evidence="2">Membrane</location>
    </subcellularLocation>
</comment>
<keyword evidence="7" id="KW-0902">Two-component regulatory system</keyword>
<dbReference type="Proteomes" id="UP000199315">
    <property type="component" value="Unassembled WGS sequence"/>
</dbReference>
<name>A0A1D3TTA0_9FIRM</name>
<feature type="domain" description="Histidine kinase" evidence="10">
    <location>
        <begin position="269"/>
        <end position="486"/>
    </location>
</feature>
<dbReference type="SMART" id="SM00387">
    <property type="entry name" value="HATPase_c"/>
    <property type="match status" value="1"/>
</dbReference>
<dbReference type="InterPro" id="IPR004358">
    <property type="entry name" value="Sig_transdc_His_kin-like_C"/>
</dbReference>
<dbReference type="PROSITE" id="PS50109">
    <property type="entry name" value="HIS_KIN"/>
    <property type="match status" value="1"/>
</dbReference>
<dbReference type="Gene3D" id="1.10.287.130">
    <property type="match status" value="1"/>
</dbReference>
<dbReference type="OrthoDB" id="9813151at2"/>
<dbReference type="EC" id="2.7.13.3" evidence="3"/>
<keyword evidence="9" id="KW-0812">Transmembrane</keyword>
<evidence type="ECO:0000256" key="3">
    <source>
        <dbReference type="ARBA" id="ARBA00012438"/>
    </source>
</evidence>
<dbReference type="PANTHER" id="PTHR45453">
    <property type="entry name" value="PHOSPHATE REGULON SENSOR PROTEIN PHOR"/>
    <property type="match status" value="1"/>
</dbReference>
<proteinExistence type="predicted"/>
<protein>
    <recommendedName>
        <fullName evidence="3">histidine kinase</fullName>
        <ecNumber evidence="3">2.7.13.3</ecNumber>
    </recommendedName>
</protein>
<comment type="catalytic activity">
    <reaction evidence="1">
        <text>ATP + protein L-histidine = ADP + protein N-phospho-L-histidine.</text>
        <dbReference type="EC" id="2.7.13.3"/>
    </reaction>
</comment>
<dbReference type="Gene3D" id="3.30.565.10">
    <property type="entry name" value="Histidine kinase-like ATPase, C-terminal domain"/>
    <property type="match status" value="1"/>
</dbReference>
<dbReference type="GO" id="GO:0005886">
    <property type="term" value="C:plasma membrane"/>
    <property type="evidence" value="ECO:0007669"/>
    <property type="project" value="TreeGrafter"/>
</dbReference>
<dbReference type="SUPFAM" id="SSF55874">
    <property type="entry name" value="ATPase domain of HSP90 chaperone/DNA topoisomerase II/histidine kinase"/>
    <property type="match status" value="1"/>
</dbReference>
<dbReference type="RefSeq" id="WP_091232876.1">
    <property type="nucleotide sequence ID" value="NZ_FMKA01000008.1"/>
</dbReference>
<dbReference type="InterPro" id="IPR036890">
    <property type="entry name" value="HATPase_C_sf"/>
</dbReference>
<dbReference type="CDD" id="cd00075">
    <property type="entry name" value="HATPase"/>
    <property type="match status" value="1"/>
</dbReference>
<feature type="transmembrane region" description="Helical" evidence="9">
    <location>
        <begin position="191"/>
        <end position="212"/>
    </location>
</feature>
<evidence type="ECO:0000256" key="8">
    <source>
        <dbReference type="ARBA" id="ARBA00023136"/>
    </source>
</evidence>
<evidence type="ECO:0000313" key="11">
    <source>
        <dbReference type="EMBL" id="SCP97116.1"/>
    </source>
</evidence>
<dbReference type="Pfam" id="PF00512">
    <property type="entry name" value="HisKA"/>
    <property type="match status" value="1"/>
</dbReference>
<dbReference type="InterPro" id="IPR005467">
    <property type="entry name" value="His_kinase_dom"/>
</dbReference>
<dbReference type="InterPro" id="IPR036097">
    <property type="entry name" value="HisK_dim/P_sf"/>
</dbReference>
<evidence type="ECO:0000313" key="12">
    <source>
        <dbReference type="Proteomes" id="UP000199315"/>
    </source>
</evidence>
<evidence type="ECO:0000256" key="5">
    <source>
        <dbReference type="ARBA" id="ARBA00022679"/>
    </source>
</evidence>
<reference evidence="11 12" key="1">
    <citation type="submission" date="2016-09" db="EMBL/GenBank/DDBJ databases">
        <authorList>
            <person name="Capua I."/>
            <person name="De Benedictis P."/>
            <person name="Joannis T."/>
            <person name="Lombin L.H."/>
            <person name="Cattoli G."/>
        </authorList>
    </citation>
    <scope>NUCLEOTIDE SEQUENCE [LARGE SCALE GENOMIC DNA]</scope>
    <source>
        <strain evidence="11 12">GluBS11</strain>
    </source>
</reference>
<evidence type="ECO:0000256" key="6">
    <source>
        <dbReference type="ARBA" id="ARBA00022777"/>
    </source>
</evidence>
<dbReference type="FunFam" id="1.10.287.130:FF:000001">
    <property type="entry name" value="Two-component sensor histidine kinase"/>
    <property type="match status" value="1"/>
</dbReference>
<keyword evidence="6 11" id="KW-0418">Kinase</keyword>
<sequence>MFIRNGELVTISRIRNKIKKRFFRSLRFKILIILLTMGVIPCIILEFGIMSSYEKYAVSAKTIEVQNQYNIISRKLIDLNYMDNPQQETVNAELEQLSNIYAGRILVIDDNFKIIKDTYTDAESKTIVSEDIIKCFKGESTVRYDAKKGYIEIVAPIKDPDSKNINGAILSIISTEGLATNHEVIENKATILMAALMLVLVVLSIFFSAALVKPFGRITQSIEELSDGYGNESFSVSDYTETQLISEAFNKILGKIRAIDASRQEFVSNVSHELKTPLTSMKVLADSLLMQEEAPVELYKEFMTDITEEIDRENKIINDLLSLVKMDKTAADLNIKAMNINDLLELILKRLRPIAAKRNIELVFESFRPVTAEVDEVKLTLAISNLVENAIKYNVENGWVRIYLNADHKYFYVKVADSGIGIPDESLEHIFERFYRVDKSHSREIGGTGLGLSITRNAILMHRGAIRVYSKEGEGTTFTIRVPLNYIA</sequence>
<keyword evidence="8 9" id="KW-0472">Membrane</keyword>
<dbReference type="CDD" id="cd00082">
    <property type="entry name" value="HisKA"/>
    <property type="match status" value="1"/>
</dbReference>
<evidence type="ECO:0000256" key="4">
    <source>
        <dbReference type="ARBA" id="ARBA00022553"/>
    </source>
</evidence>
<dbReference type="Pfam" id="PF02518">
    <property type="entry name" value="HATPase_c"/>
    <property type="match status" value="1"/>
</dbReference>
<keyword evidence="5" id="KW-0808">Transferase</keyword>
<evidence type="ECO:0000256" key="7">
    <source>
        <dbReference type="ARBA" id="ARBA00023012"/>
    </source>
</evidence>
<feature type="transmembrane region" description="Helical" evidence="9">
    <location>
        <begin position="28"/>
        <end position="49"/>
    </location>
</feature>
<dbReference type="SUPFAM" id="SSF47384">
    <property type="entry name" value="Homodimeric domain of signal transducing histidine kinase"/>
    <property type="match status" value="1"/>
</dbReference>
<keyword evidence="12" id="KW-1185">Reference proteome</keyword>
<dbReference type="SMART" id="SM00388">
    <property type="entry name" value="HisKA"/>
    <property type="match status" value="1"/>
</dbReference>
<dbReference type="FunFam" id="3.30.565.10:FF:000006">
    <property type="entry name" value="Sensor histidine kinase WalK"/>
    <property type="match status" value="1"/>
</dbReference>
<evidence type="ECO:0000259" key="10">
    <source>
        <dbReference type="PROSITE" id="PS50109"/>
    </source>
</evidence>
<dbReference type="InterPro" id="IPR003594">
    <property type="entry name" value="HATPase_dom"/>
</dbReference>
<dbReference type="Gene3D" id="6.10.340.10">
    <property type="match status" value="1"/>
</dbReference>
<dbReference type="GO" id="GO:0000155">
    <property type="term" value="F:phosphorelay sensor kinase activity"/>
    <property type="evidence" value="ECO:0007669"/>
    <property type="project" value="InterPro"/>
</dbReference>
<evidence type="ECO:0000256" key="9">
    <source>
        <dbReference type="SAM" id="Phobius"/>
    </source>
</evidence>
<dbReference type="STRING" id="1619234.SAMN05421730_100880"/>
<dbReference type="PRINTS" id="PR00344">
    <property type="entry name" value="BCTRLSENSOR"/>
</dbReference>
<organism evidence="11 12">
    <name type="scientific">Anaerobium acetethylicum</name>
    <dbReference type="NCBI Taxonomy" id="1619234"/>
    <lineage>
        <taxon>Bacteria</taxon>
        <taxon>Bacillati</taxon>
        <taxon>Bacillota</taxon>
        <taxon>Clostridia</taxon>
        <taxon>Lachnospirales</taxon>
        <taxon>Lachnospiraceae</taxon>
        <taxon>Anaerobium</taxon>
    </lineage>
</organism>